<dbReference type="InterPro" id="IPR008271">
    <property type="entry name" value="Ser/Thr_kinase_AS"/>
</dbReference>
<dbReference type="PROSITE" id="PS00108">
    <property type="entry name" value="PROTEIN_KINASE_ST"/>
    <property type="match status" value="1"/>
</dbReference>
<keyword evidence="12" id="KW-1185">Reference proteome</keyword>
<comment type="caution">
    <text evidence="11">The sequence shown here is derived from an EMBL/GenBank/DDBJ whole genome shotgun (WGS) entry which is preliminary data.</text>
</comment>
<evidence type="ECO:0000256" key="7">
    <source>
        <dbReference type="PROSITE-ProRule" id="PRU10141"/>
    </source>
</evidence>
<feature type="compositionally biased region" description="Low complexity" evidence="9">
    <location>
        <begin position="446"/>
        <end position="457"/>
    </location>
</feature>
<evidence type="ECO:0000256" key="1">
    <source>
        <dbReference type="ARBA" id="ARBA00005527"/>
    </source>
</evidence>
<feature type="region of interest" description="Disordered" evidence="9">
    <location>
        <begin position="381"/>
        <end position="487"/>
    </location>
</feature>
<name>A0ABQ7S6Q6_9ACAR</name>
<accession>A0ABQ7S6Q6</accession>
<protein>
    <submittedName>
        <fullName evidence="11">Glycogen synthase kinase-3 beta</fullName>
    </submittedName>
</protein>
<proteinExistence type="inferred from homology"/>
<evidence type="ECO:0000256" key="4">
    <source>
        <dbReference type="ARBA" id="ARBA00022741"/>
    </source>
</evidence>
<feature type="non-terminal residue" evidence="11">
    <location>
        <position position="1"/>
    </location>
</feature>
<dbReference type="EMBL" id="JAIFTH010000714">
    <property type="protein sequence ID" value="KAG9509051.1"/>
    <property type="molecule type" value="Genomic_DNA"/>
</dbReference>
<dbReference type="SMART" id="SM00220">
    <property type="entry name" value="S_TKc"/>
    <property type="match status" value="1"/>
</dbReference>
<evidence type="ECO:0000256" key="6">
    <source>
        <dbReference type="ARBA" id="ARBA00022840"/>
    </source>
</evidence>
<keyword evidence="5 11" id="KW-0418">Kinase</keyword>
<dbReference type="InterPro" id="IPR050591">
    <property type="entry name" value="GSK-3"/>
</dbReference>
<organism evidence="11 12">
    <name type="scientific">Fragariocoptes setiger</name>
    <dbReference type="NCBI Taxonomy" id="1670756"/>
    <lineage>
        <taxon>Eukaryota</taxon>
        <taxon>Metazoa</taxon>
        <taxon>Ecdysozoa</taxon>
        <taxon>Arthropoda</taxon>
        <taxon>Chelicerata</taxon>
        <taxon>Arachnida</taxon>
        <taxon>Acari</taxon>
        <taxon>Acariformes</taxon>
        <taxon>Trombidiformes</taxon>
        <taxon>Prostigmata</taxon>
        <taxon>Eupodina</taxon>
        <taxon>Eriophyoidea</taxon>
        <taxon>Phytoptidae</taxon>
        <taxon>Fragariocoptes</taxon>
    </lineage>
</organism>
<dbReference type="InterPro" id="IPR000719">
    <property type="entry name" value="Prot_kinase_dom"/>
</dbReference>
<keyword evidence="2 8" id="KW-0723">Serine/threonine-protein kinase</keyword>
<evidence type="ECO:0000256" key="9">
    <source>
        <dbReference type="SAM" id="MobiDB-lite"/>
    </source>
</evidence>
<feature type="compositionally biased region" description="Low complexity" evidence="9">
    <location>
        <begin position="392"/>
        <end position="409"/>
    </location>
</feature>
<dbReference type="SUPFAM" id="SSF56112">
    <property type="entry name" value="Protein kinase-like (PK-like)"/>
    <property type="match status" value="1"/>
</dbReference>
<reference evidence="11 12" key="1">
    <citation type="submission" date="2020-10" db="EMBL/GenBank/DDBJ databases">
        <authorList>
            <person name="Klimov P.B."/>
            <person name="Dyachkov S.M."/>
            <person name="Chetverikov P.E."/>
        </authorList>
    </citation>
    <scope>NUCLEOTIDE SEQUENCE [LARGE SCALE GENOMIC DNA]</scope>
    <source>
        <strain evidence="11">BMOC 18-1129-001#AD2665</strain>
        <tissue evidence="11">Entire mites</tissue>
    </source>
</reference>
<dbReference type="Proteomes" id="UP000825002">
    <property type="component" value="Unassembled WGS sequence"/>
</dbReference>
<dbReference type="InterPro" id="IPR011009">
    <property type="entry name" value="Kinase-like_dom_sf"/>
</dbReference>
<evidence type="ECO:0000256" key="8">
    <source>
        <dbReference type="RuleBase" id="RU000304"/>
    </source>
</evidence>
<evidence type="ECO:0000313" key="11">
    <source>
        <dbReference type="EMBL" id="KAG9509051.1"/>
    </source>
</evidence>
<dbReference type="Pfam" id="PF00069">
    <property type="entry name" value="Pkinase"/>
    <property type="match status" value="1"/>
</dbReference>
<dbReference type="PROSITE" id="PS50011">
    <property type="entry name" value="PROTEIN_KINASE_DOM"/>
    <property type="match status" value="1"/>
</dbReference>
<dbReference type="Gene3D" id="3.30.200.20">
    <property type="entry name" value="Phosphorylase Kinase, domain 1"/>
    <property type="match status" value="1"/>
</dbReference>
<dbReference type="Gene3D" id="1.10.510.10">
    <property type="entry name" value="Transferase(Phosphotransferase) domain 1"/>
    <property type="match status" value="1"/>
</dbReference>
<dbReference type="GO" id="GO:0016301">
    <property type="term" value="F:kinase activity"/>
    <property type="evidence" value="ECO:0007669"/>
    <property type="project" value="UniProtKB-KW"/>
</dbReference>
<dbReference type="InterPro" id="IPR039192">
    <property type="entry name" value="STKc_GSK3"/>
</dbReference>
<dbReference type="PANTHER" id="PTHR24057:SF0">
    <property type="entry name" value="PROTEIN KINASE SHAGGY-RELATED"/>
    <property type="match status" value="1"/>
</dbReference>
<keyword evidence="6 7" id="KW-0067">ATP-binding</keyword>
<evidence type="ECO:0000256" key="5">
    <source>
        <dbReference type="ARBA" id="ARBA00022777"/>
    </source>
</evidence>
<evidence type="ECO:0000256" key="2">
    <source>
        <dbReference type="ARBA" id="ARBA00022527"/>
    </source>
</evidence>
<feature type="compositionally biased region" description="Polar residues" evidence="9">
    <location>
        <begin position="459"/>
        <end position="477"/>
    </location>
</feature>
<sequence>MATTVSALPGPLPSNGTDTPVEITYDDFRVIGNGSFGVVFQARLTSPVQEQVAIKKVLQDKRFKNRELQIMRRLDHCNVVKLKYFFHTYGDRSVNSDARRANSEVYLNLVLEYIPDTLYKVARYHSRLRQPLPLLLVKLYMYQLFRSLNYIHSMDICHRDIKPQNLLLNQDTGVLKLCDFGSAKSLIRGEPNVAYICSRYYRAPELIFGSVDYTTKIDIWSAGCVMAELILGEPMFPGESSVDQLVEIIKILGTPSREQLREMNQHYTEFRFPAIRPCPWSRLFVRRAPIDAADLVSKLLEYAPSARLTPLQACAHKFFDELRTHERPRLLNGRALPPLFNFSEEELRKEPELASVLIPNDFNGPISSSSSSSAAAAASAISSLADQGEQRASPPDQSKSSASSFNKSNVEPSTDHIGTAAGGARTSPPQTELSHAPRSDNLPIDHSAATATSGHASPKNGSSQLRTSASRSASAGETQEDDKNNKR</sequence>
<dbReference type="PROSITE" id="PS00107">
    <property type="entry name" value="PROTEIN_KINASE_ATP"/>
    <property type="match status" value="1"/>
</dbReference>
<dbReference type="CDD" id="cd14137">
    <property type="entry name" value="STKc_GSK3"/>
    <property type="match status" value="1"/>
</dbReference>
<keyword evidence="3" id="KW-0808">Transferase</keyword>
<evidence type="ECO:0000256" key="3">
    <source>
        <dbReference type="ARBA" id="ARBA00022679"/>
    </source>
</evidence>
<keyword evidence="4 7" id="KW-0547">Nucleotide-binding</keyword>
<comment type="similarity">
    <text evidence="1">Belongs to the protein kinase superfamily. CMGC Ser/Thr protein kinase family. GSK-3 subfamily.</text>
</comment>
<evidence type="ECO:0000259" key="10">
    <source>
        <dbReference type="PROSITE" id="PS50011"/>
    </source>
</evidence>
<feature type="domain" description="Protein kinase" evidence="10">
    <location>
        <begin position="25"/>
        <end position="319"/>
    </location>
</feature>
<evidence type="ECO:0000313" key="12">
    <source>
        <dbReference type="Proteomes" id="UP000825002"/>
    </source>
</evidence>
<gene>
    <name evidence="11" type="primary">Gsk3b</name>
    <name evidence="11" type="ORF">GZH46_02442</name>
</gene>
<dbReference type="InterPro" id="IPR017441">
    <property type="entry name" value="Protein_kinase_ATP_BS"/>
</dbReference>
<dbReference type="PANTHER" id="PTHR24057">
    <property type="entry name" value="GLYCOGEN SYNTHASE KINASE-3 ALPHA"/>
    <property type="match status" value="1"/>
</dbReference>
<feature type="binding site" evidence="7">
    <location>
        <position position="56"/>
    </location>
    <ligand>
        <name>ATP</name>
        <dbReference type="ChEBI" id="CHEBI:30616"/>
    </ligand>
</feature>